<evidence type="ECO:0000259" key="8">
    <source>
        <dbReference type="PROSITE" id="PS51614"/>
    </source>
</evidence>
<dbReference type="PANTHER" id="PTHR16121:SF2">
    <property type="entry name" value="CAP-SPECIFIC MRNA (NUCLEOSIDE-2'-O-)-METHYLTRANSFERASE 2"/>
    <property type="match status" value="1"/>
</dbReference>
<proteinExistence type="predicted"/>
<dbReference type="AlphaFoldDB" id="A0A7F5RDE7"/>
<feature type="active site" description="Proton acceptor" evidence="7">
    <location>
        <position position="262"/>
    </location>
</feature>
<evidence type="ECO:0000256" key="4">
    <source>
        <dbReference type="ARBA" id="ARBA00022679"/>
    </source>
</evidence>
<evidence type="ECO:0000313" key="9">
    <source>
        <dbReference type="Proteomes" id="UP000192223"/>
    </source>
</evidence>
<dbReference type="GO" id="GO:0004483">
    <property type="term" value="F:methyltransferase cap1 activity"/>
    <property type="evidence" value="ECO:0007669"/>
    <property type="project" value="TreeGrafter"/>
</dbReference>
<dbReference type="Proteomes" id="UP000192223">
    <property type="component" value="Unplaced"/>
</dbReference>
<evidence type="ECO:0000256" key="7">
    <source>
        <dbReference type="PROSITE-ProRule" id="PRU00946"/>
    </source>
</evidence>
<dbReference type="EC" id="2.1.1.296" evidence="1"/>
<dbReference type="PROSITE" id="PS51614">
    <property type="entry name" value="SAM_MT_ADRIFT"/>
    <property type="match status" value="1"/>
</dbReference>
<dbReference type="FunCoup" id="A0A7F5RDE7">
    <property type="interactions" value="2274"/>
</dbReference>
<dbReference type="GO" id="GO:0005737">
    <property type="term" value="C:cytoplasm"/>
    <property type="evidence" value="ECO:0007669"/>
    <property type="project" value="TreeGrafter"/>
</dbReference>
<keyword evidence="9" id="KW-1185">Reference proteome</keyword>
<reference evidence="10" key="1">
    <citation type="submission" date="2025-08" db="UniProtKB">
        <authorList>
            <consortium name="RefSeq"/>
        </authorList>
    </citation>
    <scope>IDENTIFICATION</scope>
    <source>
        <tissue evidence="10">Entire body</tissue>
    </source>
</reference>
<dbReference type="GO" id="GO:0005634">
    <property type="term" value="C:nucleus"/>
    <property type="evidence" value="ECO:0007669"/>
    <property type="project" value="UniProtKB-ARBA"/>
</dbReference>
<evidence type="ECO:0000256" key="2">
    <source>
        <dbReference type="ARBA" id="ARBA00021134"/>
    </source>
</evidence>
<sequence length="468" mass="55493">MDSRSIIKSSYYSQSDREVKRYFNKKFIFRGPWTLPQKAYQEHIVNIEDFLDMKNKLNEVKSQLNDLPLEEWSKFTKYRDPSGSVIRSLRQFEPEILTQAWCKFYEILSQFQMLPESQLFATNEPLQTLHLCEAPGGFISALNHFLAKNYPKLQWKWTGFTLNPFHEGLSISEMIPDDRLIRYTPQNWKFGLDSTGDITQYYNYLSLVKEMEGQKIGLVTADGSIDCMFKPEEQESIVHFIHYCEIITALSVLSEGGNFVIKMFTMFEQPTISLVYLLNCSFREVTVYKPCTSKHGNSEVYILCRFYNGKEHLKDLWSSLKEAYQNPNDFNDLALFTWDDMGPDYLHQIRQLCQYFMDMQVRTINDNLNNFGKNHRCTRTNRIKYLVADYFLSNFGVVKLENDRKIIHPSFFEQVTQEKRFCFHNRFWRYKPEWKFSENYHSLSNLHLETERRDLLNIDVGKAVTKVL</sequence>
<organism evidence="9 10">
    <name type="scientific">Agrilus planipennis</name>
    <name type="common">Emerald ash borer</name>
    <name type="synonym">Agrilus marcopoli</name>
    <dbReference type="NCBI Taxonomy" id="224129"/>
    <lineage>
        <taxon>Eukaryota</taxon>
        <taxon>Metazoa</taxon>
        <taxon>Ecdysozoa</taxon>
        <taxon>Arthropoda</taxon>
        <taxon>Hexapoda</taxon>
        <taxon>Insecta</taxon>
        <taxon>Pterygota</taxon>
        <taxon>Neoptera</taxon>
        <taxon>Endopterygota</taxon>
        <taxon>Coleoptera</taxon>
        <taxon>Polyphaga</taxon>
        <taxon>Elateriformia</taxon>
        <taxon>Buprestoidea</taxon>
        <taxon>Buprestidae</taxon>
        <taxon>Agrilinae</taxon>
        <taxon>Agrilus</taxon>
    </lineage>
</organism>
<dbReference type="GO" id="GO:0006370">
    <property type="term" value="P:7-methylguanosine mRNA capping"/>
    <property type="evidence" value="ECO:0007669"/>
    <property type="project" value="TreeGrafter"/>
</dbReference>
<comment type="catalytic activity">
    <reaction evidence="6">
        <text>a 5'-end (N(7)-methyl 5'-triphosphoguanosine)-(2'-O-methyl-ribonucleoside)-(ribonucleotide) in mRNA + S-adenosyl-L-methionine = a 5'-end (N(7)-methyl 5'-triphosphoguanosine)-(2'-O-methyl-ribonucleoside)-(2'-O-methyl-ribonucleotide) in mRNA + S-adenosyl-L-homocysteine + H(+)</text>
        <dbReference type="Rhea" id="RHEA:67024"/>
        <dbReference type="Rhea" id="RHEA-COMP:17169"/>
        <dbReference type="Rhea" id="RHEA-COMP:17170"/>
        <dbReference type="ChEBI" id="CHEBI:15378"/>
        <dbReference type="ChEBI" id="CHEBI:57856"/>
        <dbReference type="ChEBI" id="CHEBI:59789"/>
        <dbReference type="ChEBI" id="CHEBI:167612"/>
        <dbReference type="ChEBI" id="CHEBI:167614"/>
        <dbReference type="EC" id="2.1.1.296"/>
    </reaction>
</comment>
<dbReference type="Gene3D" id="3.40.50.12760">
    <property type="match status" value="1"/>
</dbReference>
<name>A0A7F5RDE7_AGRPL</name>
<evidence type="ECO:0000256" key="1">
    <source>
        <dbReference type="ARBA" id="ARBA00012770"/>
    </source>
</evidence>
<gene>
    <name evidence="10" type="primary">LOC112905565</name>
</gene>
<feature type="domain" description="Adrift-type SAM-dependent 2'-O-MTase" evidence="8">
    <location>
        <begin position="95"/>
        <end position="309"/>
    </location>
</feature>
<dbReference type="InterPro" id="IPR002877">
    <property type="entry name" value="RNA_MeTrfase_FtsJ_dom"/>
</dbReference>
<keyword evidence="4 7" id="KW-0808">Transferase</keyword>
<dbReference type="InParanoid" id="A0A7F5RDE7"/>
<dbReference type="InterPro" id="IPR050851">
    <property type="entry name" value="mRNA_Cap_2O-Ribose_MeTrfase"/>
</dbReference>
<evidence type="ECO:0000256" key="5">
    <source>
        <dbReference type="ARBA" id="ARBA00022691"/>
    </source>
</evidence>
<feature type="binding site" evidence="7">
    <location>
        <position position="136"/>
    </location>
    <ligand>
        <name>S-adenosyl-L-methionine</name>
        <dbReference type="ChEBI" id="CHEBI:59789"/>
    </ligand>
</feature>
<protein>
    <recommendedName>
        <fullName evidence="2">Cap-specific mRNA (nucleoside-2'-O-)-methyltransferase 2</fullName>
        <ecNumber evidence="1">2.1.1.296</ecNumber>
    </recommendedName>
</protein>
<evidence type="ECO:0000256" key="6">
    <source>
        <dbReference type="ARBA" id="ARBA00049477"/>
    </source>
</evidence>
<dbReference type="SUPFAM" id="SSF53335">
    <property type="entry name" value="S-adenosyl-L-methionine-dependent methyltransferases"/>
    <property type="match status" value="1"/>
</dbReference>
<dbReference type="PANTHER" id="PTHR16121">
    <property type="entry name" value="CAP-SPECIFIC MRNA (NUCLEOSIDE-2'-O-)-METHYLTRANSFERASE 1-RELATED"/>
    <property type="match status" value="1"/>
</dbReference>
<evidence type="ECO:0000313" key="10">
    <source>
        <dbReference type="RefSeq" id="XP_025833993.1"/>
    </source>
</evidence>
<dbReference type="InterPro" id="IPR029063">
    <property type="entry name" value="SAM-dependent_MTases_sf"/>
</dbReference>
<accession>A0A7F5RDE7</accession>
<feature type="binding site" evidence="7">
    <location>
        <position position="222"/>
    </location>
    <ligand>
        <name>S-adenosyl-L-methionine</name>
        <dbReference type="ChEBI" id="CHEBI:59789"/>
    </ligand>
</feature>
<evidence type="ECO:0000256" key="3">
    <source>
        <dbReference type="ARBA" id="ARBA00022603"/>
    </source>
</evidence>
<dbReference type="Pfam" id="PF01728">
    <property type="entry name" value="FtsJ"/>
    <property type="match status" value="1"/>
</dbReference>
<keyword evidence="5 7" id="KW-0949">S-adenosyl-L-methionine</keyword>
<dbReference type="GO" id="GO:0032259">
    <property type="term" value="P:methylation"/>
    <property type="evidence" value="ECO:0007669"/>
    <property type="project" value="UniProtKB-KW"/>
</dbReference>
<keyword evidence="3 7" id="KW-0489">Methyltransferase</keyword>
<dbReference type="KEGG" id="apln:112905565"/>
<dbReference type="RefSeq" id="XP_025833993.1">
    <property type="nucleotide sequence ID" value="XM_025978208.1"/>
</dbReference>
<dbReference type="OrthoDB" id="429597at2759"/>
<dbReference type="InterPro" id="IPR025807">
    <property type="entry name" value="Adrift-typ_MeTrfase"/>
</dbReference>
<feature type="binding site" evidence="7">
    <location>
        <position position="155"/>
    </location>
    <ligand>
        <name>S-adenosyl-L-methionine</name>
        <dbReference type="ChEBI" id="CHEBI:59789"/>
    </ligand>
</feature>
<dbReference type="GO" id="GO:0120550">
    <property type="term" value="F:methyltransferase cap2 activity"/>
    <property type="evidence" value="ECO:0007669"/>
    <property type="project" value="UniProtKB-EC"/>
</dbReference>
<dbReference type="GeneID" id="112905565"/>